<dbReference type="InterPro" id="IPR039425">
    <property type="entry name" value="RNA_pol_sigma-70-like"/>
</dbReference>
<feature type="domain" description="RNA polymerase sigma-70 region 2" evidence="4">
    <location>
        <begin position="42"/>
        <end position="102"/>
    </location>
</feature>
<gene>
    <name evidence="5" type="primary">carQ</name>
    <name evidence="5" type="ORF">OJF2_36020</name>
</gene>
<name>A0A5B9W483_9BACT</name>
<evidence type="ECO:0000313" key="5">
    <source>
        <dbReference type="EMBL" id="QEH35057.1"/>
    </source>
</evidence>
<evidence type="ECO:0000259" key="4">
    <source>
        <dbReference type="Pfam" id="PF04542"/>
    </source>
</evidence>
<protein>
    <submittedName>
        <fullName evidence="5">RNA polymerase sigma factor CarQ</fullName>
    </submittedName>
</protein>
<dbReference type="Gene3D" id="1.10.1740.10">
    <property type="match status" value="1"/>
</dbReference>
<keyword evidence="2" id="KW-0731">Sigma factor</keyword>
<sequence>MTDAVVRDLQTLLDVGAMGDLPDGQLLGRFVERREGAVFEVIIRRHGPMVWGVCRRMLRDHHDAEDAFQATFLVLARRSASILPREKLGNWLYGVAYRTARKARL</sequence>
<dbReference type="AlphaFoldDB" id="A0A5B9W483"/>
<accession>A0A5B9W483</accession>
<evidence type="ECO:0000313" key="6">
    <source>
        <dbReference type="Proteomes" id="UP000324233"/>
    </source>
</evidence>
<dbReference type="SUPFAM" id="SSF88946">
    <property type="entry name" value="Sigma2 domain of RNA polymerase sigma factors"/>
    <property type="match status" value="1"/>
</dbReference>
<dbReference type="PANTHER" id="PTHR43133:SF51">
    <property type="entry name" value="RNA POLYMERASE SIGMA FACTOR"/>
    <property type="match status" value="1"/>
</dbReference>
<keyword evidence="1" id="KW-0805">Transcription regulation</keyword>
<dbReference type="OrthoDB" id="290588at2"/>
<dbReference type="Proteomes" id="UP000324233">
    <property type="component" value="Chromosome"/>
</dbReference>
<keyword evidence="6" id="KW-1185">Reference proteome</keyword>
<dbReference type="EMBL" id="CP042997">
    <property type="protein sequence ID" value="QEH35057.1"/>
    <property type="molecule type" value="Genomic_DNA"/>
</dbReference>
<reference evidence="5 6" key="1">
    <citation type="submission" date="2019-08" db="EMBL/GenBank/DDBJ databases">
        <title>Deep-cultivation of Planctomycetes and their phenomic and genomic characterization uncovers novel biology.</title>
        <authorList>
            <person name="Wiegand S."/>
            <person name="Jogler M."/>
            <person name="Boedeker C."/>
            <person name="Pinto D."/>
            <person name="Vollmers J."/>
            <person name="Rivas-Marin E."/>
            <person name="Kohn T."/>
            <person name="Peeters S.H."/>
            <person name="Heuer A."/>
            <person name="Rast P."/>
            <person name="Oberbeckmann S."/>
            <person name="Bunk B."/>
            <person name="Jeske O."/>
            <person name="Meyerdierks A."/>
            <person name="Storesund J.E."/>
            <person name="Kallscheuer N."/>
            <person name="Luecker S."/>
            <person name="Lage O.M."/>
            <person name="Pohl T."/>
            <person name="Merkel B.J."/>
            <person name="Hornburger P."/>
            <person name="Mueller R.-W."/>
            <person name="Bruemmer F."/>
            <person name="Labrenz M."/>
            <person name="Spormann A.M."/>
            <person name="Op den Camp H."/>
            <person name="Overmann J."/>
            <person name="Amann R."/>
            <person name="Jetten M.S.M."/>
            <person name="Mascher T."/>
            <person name="Medema M.H."/>
            <person name="Devos D.P."/>
            <person name="Kaster A.-K."/>
            <person name="Ovreas L."/>
            <person name="Rohde M."/>
            <person name="Galperin M.Y."/>
            <person name="Jogler C."/>
        </authorList>
    </citation>
    <scope>NUCLEOTIDE SEQUENCE [LARGE SCALE GENOMIC DNA]</scope>
    <source>
        <strain evidence="5 6">OJF2</strain>
    </source>
</reference>
<evidence type="ECO:0000256" key="2">
    <source>
        <dbReference type="ARBA" id="ARBA00023082"/>
    </source>
</evidence>
<evidence type="ECO:0000256" key="3">
    <source>
        <dbReference type="ARBA" id="ARBA00023163"/>
    </source>
</evidence>
<dbReference type="GO" id="GO:0006352">
    <property type="term" value="P:DNA-templated transcription initiation"/>
    <property type="evidence" value="ECO:0007669"/>
    <property type="project" value="InterPro"/>
</dbReference>
<proteinExistence type="predicted"/>
<dbReference type="Pfam" id="PF04542">
    <property type="entry name" value="Sigma70_r2"/>
    <property type="match status" value="1"/>
</dbReference>
<dbReference type="KEGG" id="agv:OJF2_36020"/>
<dbReference type="RefSeq" id="WP_148594902.1">
    <property type="nucleotide sequence ID" value="NZ_CP042997.1"/>
</dbReference>
<evidence type="ECO:0000256" key="1">
    <source>
        <dbReference type="ARBA" id="ARBA00023015"/>
    </source>
</evidence>
<dbReference type="InterPro" id="IPR007627">
    <property type="entry name" value="RNA_pol_sigma70_r2"/>
</dbReference>
<dbReference type="InterPro" id="IPR013325">
    <property type="entry name" value="RNA_pol_sigma_r2"/>
</dbReference>
<dbReference type="PANTHER" id="PTHR43133">
    <property type="entry name" value="RNA POLYMERASE ECF-TYPE SIGMA FACTO"/>
    <property type="match status" value="1"/>
</dbReference>
<organism evidence="5 6">
    <name type="scientific">Aquisphaera giovannonii</name>
    <dbReference type="NCBI Taxonomy" id="406548"/>
    <lineage>
        <taxon>Bacteria</taxon>
        <taxon>Pseudomonadati</taxon>
        <taxon>Planctomycetota</taxon>
        <taxon>Planctomycetia</taxon>
        <taxon>Isosphaerales</taxon>
        <taxon>Isosphaeraceae</taxon>
        <taxon>Aquisphaera</taxon>
    </lineage>
</organism>
<keyword evidence="3" id="KW-0804">Transcription</keyword>
<dbReference type="GO" id="GO:0016987">
    <property type="term" value="F:sigma factor activity"/>
    <property type="evidence" value="ECO:0007669"/>
    <property type="project" value="UniProtKB-KW"/>
</dbReference>